<dbReference type="InterPro" id="IPR032508">
    <property type="entry name" value="FecR_C"/>
</dbReference>
<evidence type="ECO:0000313" key="5">
    <source>
        <dbReference type="Proteomes" id="UP001220610"/>
    </source>
</evidence>
<dbReference type="InterPro" id="IPR006860">
    <property type="entry name" value="FecR"/>
</dbReference>
<evidence type="ECO:0000259" key="3">
    <source>
        <dbReference type="Pfam" id="PF16344"/>
    </source>
</evidence>
<dbReference type="Proteomes" id="UP001220610">
    <property type="component" value="Chromosome"/>
</dbReference>
<organism evidence="4 5">
    <name type="scientific">Candidatus Pseudobacter hemicellulosilyticus</name>
    <dbReference type="NCBI Taxonomy" id="3121375"/>
    <lineage>
        <taxon>Bacteria</taxon>
        <taxon>Pseudomonadati</taxon>
        <taxon>Bacteroidota</taxon>
        <taxon>Chitinophagia</taxon>
        <taxon>Chitinophagales</taxon>
        <taxon>Chitinophagaceae</taxon>
        <taxon>Pseudobacter</taxon>
    </lineage>
</organism>
<evidence type="ECO:0000256" key="1">
    <source>
        <dbReference type="SAM" id="Phobius"/>
    </source>
</evidence>
<evidence type="ECO:0000313" key="4">
    <source>
        <dbReference type="EMBL" id="WEK34927.1"/>
    </source>
</evidence>
<dbReference type="Gene3D" id="3.55.50.30">
    <property type="match status" value="1"/>
</dbReference>
<dbReference type="PANTHER" id="PTHR30273:SF2">
    <property type="entry name" value="PROTEIN FECR"/>
    <property type="match status" value="1"/>
</dbReference>
<accession>A0AAJ6BG48</accession>
<feature type="domain" description="FecR protein" evidence="2">
    <location>
        <begin position="183"/>
        <end position="278"/>
    </location>
</feature>
<dbReference type="Pfam" id="PF16344">
    <property type="entry name" value="FecR_C"/>
    <property type="match status" value="1"/>
</dbReference>
<gene>
    <name evidence="4" type="ORF">P0Y53_20760</name>
</gene>
<keyword evidence="1" id="KW-1133">Transmembrane helix</keyword>
<dbReference type="InterPro" id="IPR012373">
    <property type="entry name" value="Ferrdict_sens_TM"/>
</dbReference>
<reference evidence="4" key="1">
    <citation type="submission" date="2023-03" db="EMBL/GenBank/DDBJ databases">
        <title>Andean soil-derived lignocellulolytic bacterial consortium as a source of novel taxa and putative plastic-active enzymes.</title>
        <authorList>
            <person name="Diaz-Garcia L."/>
            <person name="Chuvochina M."/>
            <person name="Feuerriegel G."/>
            <person name="Bunk B."/>
            <person name="Sproer C."/>
            <person name="Streit W.R."/>
            <person name="Rodriguez L.M."/>
            <person name="Overmann J."/>
            <person name="Jimenez D.J."/>
        </authorList>
    </citation>
    <scope>NUCLEOTIDE SEQUENCE</scope>
    <source>
        <strain evidence="4">MAG 7</strain>
    </source>
</reference>
<keyword evidence="1" id="KW-0812">Transmembrane</keyword>
<dbReference type="GO" id="GO:0016989">
    <property type="term" value="F:sigma factor antagonist activity"/>
    <property type="evidence" value="ECO:0007669"/>
    <property type="project" value="TreeGrafter"/>
</dbReference>
<name>A0AAJ6BG48_9BACT</name>
<dbReference type="FunFam" id="2.60.120.1440:FF:000001">
    <property type="entry name" value="Putative anti-sigma factor"/>
    <property type="match status" value="1"/>
</dbReference>
<feature type="domain" description="Protein FecR C-terminal" evidence="3">
    <location>
        <begin position="321"/>
        <end position="387"/>
    </location>
</feature>
<dbReference type="AlphaFoldDB" id="A0AAJ6BG48"/>
<proteinExistence type="predicted"/>
<dbReference type="Pfam" id="PF04773">
    <property type="entry name" value="FecR"/>
    <property type="match status" value="1"/>
</dbReference>
<evidence type="ECO:0000259" key="2">
    <source>
        <dbReference type="Pfam" id="PF04773"/>
    </source>
</evidence>
<dbReference type="PANTHER" id="PTHR30273">
    <property type="entry name" value="PERIPLASMIC SIGNAL SENSOR AND SIGMA FACTOR ACTIVATOR FECR-RELATED"/>
    <property type="match status" value="1"/>
</dbReference>
<keyword evidence="1" id="KW-0472">Membrane</keyword>
<dbReference type="EMBL" id="CP119311">
    <property type="protein sequence ID" value="WEK34927.1"/>
    <property type="molecule type" value="Genomic_DNA"/>
</dbReference>
<sequence length="389" mass="42956">MTVQRLYELTDKYLNNELGPGELKELHALLGKPEGQAAAEEQLLEQLRNKALILPEADGPLPAGLEERILAGAKAPASRLSRIVRIGRPARAAAILVLLAGIAAWLFWKPGSGKAGAPVTQQEILPGRNGAVLTLADGRSIVLDSAGNGLIASQAGSKVVLQDNQLLYQSNADSTQAAPEMNTLTTPRGRQFHITLPDGSRVWLNSVSSIRYPTRFRETNRTVEISGEAYLEIKDNPSQPFRVIVNNSTIEVLGTRFNVHAYQDEDYLTTTLLGGKVRVSSRKGAVILQPGQQALLHQQELTPQVRTADTEKVMAWKDGFFEFDQLDIPQMLREISRWYDVEIRIRQPLPKVQLGGRISRQLPLSEVLQSLESFGIHFQLEGRTLIVKP</sequence>
<feature type="transmembrane region" description="Helical" evidence="1">
    <location>
        <begin position="89"/>
        <end position="108"/>
    </location>
</feature>
<dbReference type="Gene3D" id="2.60.120.1440">
    <property type="match status" value="1"/>
</dbReference>
<protein>
    <submittedName>
        <fullName evidence="4">FecR domain-containing protein</fullName>
    </submittedName>
</protein>